<feature type="transmembrane region" description="Helical" evidence="6">
    <location>
        <begin position="385"/>
        <end position="408"/>
    </location>
</feature>
<keyword evidence="4 6" id="KW-1133">Transmembrane helix</keyword>
<feature type="transmembrane region" description="Helical" evidence="6">
    <location>
        <begin position="176"/>
        <end position="194"/>
    </location>
</feature>
<name>A0A2S7WBN0_9FLAO</name>
<keyword evidence="2" id="KW-1003">Cell membrane</keyword>
<evidence type="ECO:0000313" key="8">
    <source>
        <dbReference type="Proteomes" id="UP000237608"/>
    </source>
</evidence>
<feature type="transmembrane region" description="Helical" evidence="6">
    <location>
        <begin position="48"/>
        <end position="72"/>
    </location>
</feature>
<keyword evidence="3 6" id="KW-0812">Transmembrane</keyword>
<dbReference type="PANTHER" id="PTHR30250">
    <property type="entry name" value="PST FAMILY PREDICTED COLANIC ACID TRANSPORTER"/>
    <property type="match status" value="1"/>
</dbReference>
<comment type="subcellular location">
    <subcellularLocation>
        <location evidence="1">Cell membrane</location>
        <topology evidence="1">Multi-pass membrane protein</topology>
    </subcellularLocation>
</comment>
<feature type="transmembrane region" description="Helical" evidence="6">
    <location>
        <begin position="16"/>
        <end position="36"/>
    </location>
</feature>
<dbReference type="Pfam" id="PF01943">
    <property type="entry name" value="Polysacc_synt"/>
    <property type="match status" value="1"/>
</dbReference>
<feature type="transmembrane region" description="Helical" evidence="6">
    <location>
        <begin position="119"/>
        <end position="138"/>
    </location>
</feature>
<accession>A0A2S7WBN0</accession>
<evidence type="ECO:0000256" key="5">
    <source>
        <dbReference type="ARBA" id="ARBA00023136"/>
    </source>
</evidence>
<keyword evidence="5 6" id="KW-0472">Membrane</keyword>
<dbReference type="InterPro" id="IPR002797">
    <property type="entry name" value="Polysacc_synth"/>
</dbReference>
<keyword evidence="8" id="KW-1185">Reference proteome</keyword>
<feature type="transmembrane region" description="Helical" evidence="6">
    <location>
        <begin position="331"/>
        <end position="348"/>
    </location>
</feature>
<evidence type="ECO:0000256" key="3">
    <source>
        <dbReference type="ARBA" id="ARBA00022692"/>
    </source>
</evidence>
<reference evidence="7 8" key="1">
    <citation type="submission" date="2016-12" db="EMBL/GenBank/DDBJ databases">
        <title>Trade-off between light-utilization and light-protection in marine flavobacteria.</title>
        <authorList>
            <person name="Kumagai Y."/>
            <person name="Yoshizawa S."/>
            <person name="Kogure K."/>
            <person name="Iwasaki W."/>
        </authorList>
    </citation>
    <scope>NUCLEOTIDE SEQUENCE [LARGE SCALE GENOMIC DNA]</scope>
    <source>
        <strain evidence="7 8">KCTC 22729</strain>
    </source>
</reference>
<protein>
    <submittedName>
        <fullName evidence="7">Uncharacterized protein</fullName>
    </submittedName>
</protein>
<dbReference type="InterPro" id="IPR050833">
    <property type="entry name" value="Poly_Biosynth_Transport"/>
</dbReference>
<evidence type="ECO:0000256" key="6">
    <source>
        <dbReference type="SAM" id="Phobius"/>
    </source>
</evidence>
<gene>
    <name evidence="7" type="ORF">BTO13_06880</name>
</gene>
<dbReference type="PANTHER" id="PTHR30250:SF11">
    <property type="entry name" value="O-ANTIGEN TRANSPORTER-RELATED"/>
    <property type="match status" value="1"/>
</dbReference>
<evidence type="ECO:0000256" key="4">
    <source>
        <dbReference type="ARBA" id="ARBA00022989"/>
    </source>
</evidence>
<comment type="caution">
    <text evidence="7">The sequence shown here is derived from an EMBL/GenBank/DDBJ whole genome shotgun (WGS) entry which is preliminary data.</text>
</comment>
<dbReference type="AlphaFoldDB" id="A0A2S7WBN0"/>
<organism evidence="7 8">
    <name type="scientific">Polaribacter gangjinensis</name>
    <dbReference type="NCBI Taxonomy" id="574710"/>
    <lineage>
        <taxon>Bacteria</taxon>
        <taxon>Pseudomonadati</taxon>
        <taxon>Bacteroidota</taxon>
        <taxon>Flavobacteriia</taxon>
        <taxon>Flavobacteriales</taxon>
        <taxon>Flavobacteriaceae</taxon>
    </lineage>
</organism>
<dbReference type="RefSeq" id="WP_105046128.1">
    <property type="nucleotide sequence ID" value="NZ_CP150662.1"/>
</dbReference>
<dbReference type="EMBL" id="MSCL01000001">
    <property type="protein sequence ID" value="PQJ74987.1"/>
    <property type="molecule type" value="Genomic_DNA"/>
</dbReference>
<feature type="transmembrane region" description="Helical" evidence="6">
    <location>
        <begin position="214"/>
        <end position="243"/>
    </location>
</feature>
<feature type="transmembrane region" description="Helical" evidence="6">
    <location>
        <begin position="93"/>
        <end position="113"/>
    </location>
</feature>
<feature type="transmembrane region" description="Helical" evidence="6">
    <location>
        <begin position="294"/>
        <end position="319"/>
    </location>
</feature>
<evidence type="ECO:0000256" key="2">
    <source>
        <dbReference type="ARBA" id="ARBA00022475"/>
    </source>
</evidence>
<evidence type="ECO:0000256" key="1">
    <source>
        <dbReference type="ARBA" id="ARBA00004651"/>
    </source>
</evidence>
<dbReference type="GO" id="GO:0005886">
    <property type="term" value="C:plasma membrane"/>
    <property type="evidence" value="ECO:0007669"/>
    <property type="project" value="UniProtKB-SubCell"/>
</dbReference>
<dbReference type="OrthoDB" id="1186186at2"/>
<feature type="transmembrane region" description="Helical" evidence="6">
    <location>
        <begin position="360"/>
        <end position="379"/>
    </location>
</feature>
<sequence length="419" mass="48388">MLRNYIQNFLSRAGSYVFTATLASKALSFLASWIALQLIDHKELGVVLFAYNFIVFLIPISGFGLNQSLIRYGALLQTQEEKDALFVYVSKKGFWATIALILLIILGSFLIDFQFQNTQLYVIILSFVLIPTYFFEVIRAQFRLKHDNKSFAYTEFFMSLFLVINVFVLSYFFKEIGYAIALIIAPLITSLLFIKKLKIKFTVSKKVNNINFEFWKYGFFASLSNVVTQLLFVIDILLIGYLLKDTEMVTNYRYVSLIPFSLLFLPRVFMSTDFVVFTENIFDKKYIVNYMKSYMLFFLIISVLMLLVSFLFSDVILALLDKNFVKFSDSFLILMIGIVGIYIFRGLYGNLLSSIGKAHVNYYIATFSLILNIVTNYYLIPKYGILGAAITTAILMWLSGIISMIVFWKIYNKVLLTKE</sequence>
<feature type="transmembrane region" description="Helical" evidence="6">
    <location>
        <begin position="263"/>
        <end position="282"/>
    </location>
</feature>
<evidence type="ECO:0000313" key="7">
    <source>
        <dbReference type="EMBL" id="PQJ74987.1"/>
    </source>
</evidence>
<feature type="transmembrane region" description="Helical" evidence="6">
    <location>
        <begin position="150"/>
        <end position="170"/>
    </location>
</feature>
<dbReference type="Proteomes" id="UP000237608">
    <property type="component" value="Unassembled WGS sequence"/>
</dbReference>
<proteinExistence type="predicted"/>